<keyword evidence="1" id="KW-0597">Phosphoprotein</keyword>
<organism evidence="3 4">
    <name type="scientific">Leptospira tipperaryensis</name>
    <dbReference type="NCBI Taxonomy" id="2564040"/>
    <lineage>
        <taxon>Bacteria</taxon>
        <taxon>Pseudomonadati</taxon>
        <taxon>Spirochaetota</taxon>
        <taxon>Spirochaetia</taxon>
        <taxon>Leptospirales</taxon>
        <taxon>Leptospiraceae</taxon>
        <taxon>Leptospira</taxon>
    </lineage>
</organism>
<sequence length="135" mass="15441">MNKKVNCILLVDDNQSDNFVHERVIRKGNFADQVISKQSGENALKYLRGRVASPEDPRPDLIFLDINMPGMNGWEFLEEYDALPKELQGKIVIVMLTTSDNPDDRAKAKEFGILSDFKTKPLTEAMLNDIFEVYF</sequence>
<dbReference type="AlphaFoldDB" id="A0A1D7UW37"/>
<dbReference type="Gene3D" id="3.40.50.2300">
    <property type="match status" value="1"/>
</dbReference>
<feature type="domain" description="Response regulatory" evidence="2">
    <location>
        <begin position="7"/>
        <end position="135"/>
    </location>
</feature>
<feature type="modified residue" description="4-aspartylphosphate" evidence="1">
    <location>
        <position position="65"/>
    </location>
</feature>
<dbReference type="InterPro" id="IPR052893">
    <property type="entry name" value="TCS_response_regulator"/>
</dbReference>
<reference evidence="3 4" key="1">
    <citation type="submission" date="2016-04" db="EMBL/GenBank/DDBJ databases">
        <title>Complete genome seqeunce of Leptospira alstonii serovar Room22.</title>
        <authorList>
            <person name="Nally J.E."/>
            <person name="Bayles D.O."/>
            <person name="Hurley D."/>
            <person name="Fanning S."/>
            <person name="McMahon B.J."/>
            <person name="Arent Z."/>
        </authorList>
    </citation>
    <scope>NUCLEOTIDE SEQUENCE [LARGE SCALE GENOMIC DNA]</scope>
    <source>
        <strain evidence="3 4">GWTS #1</strain>
    </source>
</reference>
<dbReference type="SMART" id="SM00448">
    <property type="entry name" value="REC"/>
    <property type="match status" value="1"/>
</dbReference>
<dbReference type="SUPFAM" id="SSF52172">
    <property type="entry name" value="CheY-like"/>
    <property type="match status" value="1"/>
</dbReference>
<evidence type="ECO:0000256" key="1">
    <source>
        <dbReference type="PROSITE-ProRule" id="PRU00169"/>
    </source>
</evidence>
<dbReference type="RefSeq" id="WP_069606986.1">
    <property type="nucleotide sequence ID" value="NZ_CP015217.1"/>
</dbReference>
<evidence type="ECO:0000259" key="2">
    <source>
        <dbReference type="PROSITE" id="PS50110"/>
    </source>
</evidence>
<proteinExistence type="predicted"/>
<dbReference type="PANTHER" id="PTHR44520">
    <property type="entry name" value="RESPONSE REGULATOR RCP1-RELATED"/>
    <property type="match status" value="1"/>
</dbReference>
<name>A0A1D7UW37_9LEPT</name>
<gene>
    <name evidence="3" type="ORF">A0128_07785</name>
</gene>
<evidence type="ECO:0000313" key="3">
    <source>
        <dbReference type="EMBL" id="AOP33751.1"/>
    </source>
</evidence>
<dbReference type="KEGG" id="laj:A0128_07785"/>
<keyword evidence="4" id="KW-1185">Reference proteome</keyword>
<dbReference type="InterPro" id="IPR001789">
    <property type="entry name" value="Sig_transdc_resp-reg_receiver"/>
</dbReference>
<dbReference type="GO" id="GO:0000160">
    <property type="term" value="P:phosphorelay signal transduction system"/>
    <property type="evidence" value="ECO:0007669"/>
    <property type="project" value="InterPro"/>
</dbReference>
<dbReference type="EMBL" id="CP015217">
    <property type="protein sequence ID" value="AOP33751.1"/>
    <property type="molecule type" value="Genomic_DNA"/>
</dbReference>
<dbReference type="PROSITE" id="PS50110">
    <property type="entry name" value="RESPONSE_REGULATORY"/>
    <property type="match status" value="1"/>
</dbReference>
<dbReference type="OrthoDB" id="9759232at2"/>
<accession>A0A1D7UW37</accession>
<evidence type="ECO:0000313" key="4">
    <source>
        <dbReference type="Proteomes" id="UP000094197"/>
    </source>
</evidence>
<dbReference type="InterPro" id="IPR011006">
    <property type="entry name" value="CheY-like_superfamily"/>
</dbReference>
<protein>
    <recommendedName>
        <fullName evidence="2">Response regulatory domain-containing protein</fullName>
    </recommendedName>
</protein>
<dbReference type="Pfam" id="PF00072">
    <property type="entry name" value="Response_reg"/>
    <property type="match status" value="1"/>
</dbReference>
<dbReference type="Proteomes" id="UP000094197">
    <property type="component" value="Chromosome 1"/>
</dbReference>
<dbReference type="PANTHER" id="PTHR44520:SF2">
    <property type="entry name" value="RESPONSE REGULATOR RCP1"/>
    <property type="match status" value="1"/>
</dbReference>